<proteinExistence type="predicted"/>
<evidence type="ECO:0000256" key="2">
    <source>
        <dbReference type="ARBA" id="ARBA00023125"/>
    </source>
</evidence>
<evidence type="ECO:0000256" key="1">
    <source>
        <dbReference type="ARBA" id="ARBA00023015"/>
    </source>
</evidence>
<accession>A0A833LXH1</accession>
<sequence length="161" mass="18512">MIELKDFPDRQTIESFRKRFKEMDQSALEAWLALLQISAGLEEDLNRFLLERELQQSRFFILILLMRHPAGMTLSQLARGIGVSNPTMTGLVSRMERDGYVHRRDSPHSRREALVSIAQEGNLLMEKTLPAHYKRISAIFSEMSKAERTQLQGLLKKIAVA</sequence>
<evidence type="ECO:0000313" key="6">
    <source>
        <dbReference type="Proteomes" id="UP000460298"/>
    </source>
</evidence>
<dbReference type="InterPro" id="IPR036390">
    <property type="entry name" value="WH_DNA-bd_sf"/>
</dbReference>
<dbReference type="EMBL" id="WBUI01000008">
    <property type="protein sequence ID" value="KAB2932712.1"/>
    <property type="molecule type" value="Genomic_DNA"/>
</dbReference>
<comment type="caution">
    <text evidence="5">The sequence shown here is derived from an EMBL/GenBank/DDBJ whole genome shotgun (WGS) entry which is preliminary data.</text>
</comment>
<dbReference type="GO" id="GO:0003677">
    <property type="term" value="F:DNA binding"/>
    <property type="evidence" value="ECO:0007669"/>
    <property type="project" value="UniProtKB-KW"/>
</dbReference>
<dbReference type="InterPro" id="IPR000835">
    <property type="entry name" value="HTH_MarR-typ"/>
</dbReference>
<dbReference type="AlphaFoldDB" id="A0A833LXH1"/>
<evidence type="ECO:0000259" key="4">
    <source>
        <dbReference type="PROSITE" id="PS50995"/>
    </source>
</evidence>
<gene>
    <name evidence="5" type="ORF">F9K24_10050</name>
</gene>
<dbReference type="SMART" id="SM00347">
    <property type="entry name" value="HTH_MARR"/>
    <property type="match status" value="1"/>
</dbReference>
<dbReference type="PRINTS" id="PR00598">
    <property type="entry name" value="HTHMARR"/>
</dbReference>
<organism evidence="5 6">
    <name type="scientific">Leptonema illini</name>
    <dbReference type="NCBI Taxonomy" id="183"/>
    <lineage>
        <taxon>Bacteria</taxon>
        <taxon>Pseudomonadati</taxon>
        <taxon>Spirochaetota</taxon>
        <taxon>Spirochaetia</taxon>
        <taxon>Leptospirales</taxon>
        <taxon>Leptospiraceae</taxon>
        <taxon>Leptonema</taxon>
    </lineage>
</organism>
<keyword evidence="2" id="KW-0238">DNA-binding</keyword>
<dbReference type="PANTHER" id="PTHR42756:SF1">
    <property type="entry name" value="TRANSCRIPTIONAL REPRESSOR OF EMRAB OPERON"/>
    <property type="match status" value="1"/>
</dbReference>
<evidence type="ECO:0000313" key="5">
    <source>
        <dbReference type="EMBL" id="KAB2932712.1"/>
    </source>
</evidence>
<reference evidence="5 6" key="1">
    <citation type="submission" date="2019-10" db="EMBL/GenBank/DDBJ databases">
        <title>Extracellular Electron Transfer in a Candidatus Methanoperedens spp. Enrichment Culture.</title>
        <authorList>
            <person name="Berger S."/>
            <person name="Rangel Shaw D."/>
            <person name="Berben T."/>
            <person name="In 'T Zandt M."/>
            <person name="Frank J."/>
            <person name="Reimann J."/>
            <person name="Jetten M.S.M."/>
            <person name="Welte C.U."/>
        </authorList>
    </citation>
    <scope>NUCLEOTIDE SEQUENCE [LARGE SCALE GENOMIC DNA]</scope>
    <source>
        <strain evidence="5">SB12</strain>
    </source>
</reference>
<protein>
    <submittedName>
        <fullName evidence="5">MarR family transcriptional regulator</fullName>
    </submittedName>
</protein>
<dbReference type="InterPro" id="IPR036388">
    <property type="entry name" value="WH-like_DNA-bd_sf"/>
</dbReference>
<dbReference type="PROSITE" id="PS50995">
    <property type="entry name" value="HTH_MARR_2"/>
    <property type="match status" value="1"/>
</dbReference>
<dbReference type="Proteomes" id="UP000460298">
    <property type="component" value="Unassembled WGS sequence"/>
</dbReference>
<dbReference type="Gene3D" id="1.10.10.10">
    <property type="entry name" value="Winged helix-like DNA-binding domain superfamily/Winged helix DNA-binding domain"/>
    <property type="match status" value="1"/>
</dbReference>
<name>A0A833LXH1_9LEPT</name>
<feature type="domain" description="HTH marR-type" evidence="4">
    <location>
        <begin position="27"/>
        <end position="160"/>
    </location>
</feature>
<evidence type="ECO:0000256" key="3">
    <source>
        <dbReference type="ARBA" id="ARBA00023163"/>
    </source>
</evidence>
<dbReference type="SUPFAM" id="SSF46785">
    <property type="entry name" value="Winged helix' DNA-binding domain"/>
    <property type="match status" value="1"/>
</dbReference>
<dbReference type="Pfam" id="PF01047">
    <property type="entry name" value="MarR"/>
    <property type="match status" value="1"/>
</dbReference>
<keyword evidence="3" id="KW-0804">Transcription</keyword>
<dbReference type="PANTHER" id="PTHR42756">
    <property type="entry name" value="TRANSCRIPTIONAL REGULATOR, MARR"/>
    <property type="match status" value="1"/>
</dbReference>
<keyword evidence="1" id="KW-0805">Transcription regulation</keyword>
<dbReference type="GO" id="GO:0003700">
    <property type="term" value="F:DNA-binding transcription factor activity"/>
    <property type="evidence" value="ECO:0007669"/>
    <property type="project" value="InterPro"/>
</dbReference>